<keyword evidence="1" id="KW-0732">Signal</keyword>
<gene>
    <name evidence="2" type="ORF">SAMN02927925_00782</name>
</gene>
<dbReference type="eggNOG" id="ENOG5030YR1">
    <property type="taxonomic scope" value="Bacteria"/>
</dbReference>
<evidence type="ECO:0000313" key="2">
    <source>
        <dbReference type="EMBL" id="SCX05261.1"/>
    </source>
</evidence>
<feature type="chain" id="PRO_5010219627" evidence="1">
    <location>
        <begin position="18"/>
        <end position="65"/>
    </location>
</feature>
<feature type="signal peptide" evidence="1">
    <location>
        <begin position="1"/>
        <end position="17"/>
    </location>
</feature>
<dbReference type="EMBL" id="FMTY01000002">
    <property type="protein sequence ID" value="SCX05261.1"/>
    <property type="molecule type" value="Genomic_DNA"/>
</dbReference>
<proteinExistence type="predicted"/>
<protein>
    <submittedName>
        <fullName evidence="2">Uncharacterized protein</fullName>
    </submittedName>
</protein>
<dbReference type="AlphaFoldDB" id="A0A1G4VDU6"/>
<sequence>MKKSVIFVALLSVVFFASCKNNSEVKPEETTEAAMTEQVDTVATDSIMTDEVAPVEVEKDTLTKK</sequence>
<reference evidence="2 3" key="1">
    <citation type="submission" date="2016-10" db="EMBL/GenBank/DDBJ databases">
        <authorList>
            <person name="de Groot N.N."/>
        </authorList>
    </citation>
    <scope>NUCLEOTIDE SEQUENCE [LARGE SCALE GENOMIC DNA]</scope>
    <source>
        <strain evidence="2 3">CGMCC 1.3801</strain>
    </source>
</reference>
<evidence type="ECO:0000313" key="3">
    <source>
        <dbReference type="Proteomes" id="UP000182124"/>
    </source>
</evidence>
<dbReference type="Proteomes" id="UP000182124">
    <property type="component" value="Unassembled WGS sequence"/>
</dbReference>
<dbReference type="STRING" id="329186.SAMN02927925_00782"/>
<evidence type="ECO:0000256" key="1">
    <source>
        <dbReference type="SAM" id="SignalP"/>
    </source>
</evidence>
<dbReference type="PROSITE" id="PS51257">
    <property type="entry name" value="PROKAR_LIPOPROTEIN"/>
    <property type="match status" value="1"/>
</dbReference>
<organism evidence="2 3">
    <name type="scientific">Flavobacterium saliperosum</name>
    <dbReference type="NCBI Taxonomy" id="329186"/>
    <lineage>
        <taxon>Bacteria</taxon>
        <taxon>Pseudomonadati</taxon>
        <taxon>Bacteroidota</taxon>
        <taxon>Flavobacteriia</taxon>
        <taxon>Flavobacteriales</taxon>
        <taxon>Flavobacteriaceae</taxon>
        <taxon>Flavobacterium</taxon>
    </lineage>
</organism>
<accession>A0A1G4VDU6</accession>
<dbReference type="RefSeq" id="WP_023576380.1">
    <property type="nucleotide sequence ID" value="NZ_FMTY01000002.1"/>
</dbReference>
<name>A0A1G4VDU6_9FLAO</name>